<dbReference type="NCBIfam" id="NF047331">
    <property type="entry name" value="phage_HTJ"/>
    <property type="match status" value="1"/>
</dbReference>
<reference evidence="1 2" key="1">
    <citation type="submission" date="2018-01" db="EMBL/GenBank/DDBJ databases">
        <title>Genomic Encyclopedia of Archaeal and Bacterial Type Strains, Phase II (KMG-II): from individual species to whole genera.</title>
        <authorList>
            <person name="Goeker M."/>
        </authorList>
    </citation>
    <scope>NUCLEOTIDE SEQUENCE [LARGE SCALE GENOMIC DNA]</scope>
    <source>
        <strain evidence="1 2">DSM 12048</strain>
    </source>
</reference>
<dbReference type="AlphaFoldDB" id="A0A2S5JD63"/>
<keyword evidence="2" id="KW-1185">Reference proteome</keyword>
<dbReference type="Proteomes" id="UP000239736">
    <property type="component" value="Unassembled WGS sequence"/>
</dbReference>
<evidence type="ECO:0000313" key="2">
    <source>
        <dbReference type="Proteomes" id="UP000239736"/>
    </source>
</evidence>
<evidence type="ECO:0008006" key="3">
    <source>
        <dbReference type="Google" id="ProtNLM"/>
    </source>
</evidence>
<organism evidence="1 2">
    <name type="scientific">Albidovulum inexpectatum</name>
    <dbReference type="NCBI Taxonomy" id="196587"/>
    <lineage>
        <taxon>Bacteria</taxon>
        <taxon>Pseudomonadati</taxon>
        <taxon>Pseudomonadota</taxon>
        <taxon>Alphaproteobacteria</taxon>
        <taxon>Rhodobacterales</taxon>
        <taxon>Paracoccaceae</taxon>
        <taxon>Albidovulum</taxon>
    </lineage>
</organism>
<sequence length="73" mass="7934">MVLNMADWTETELSALRRAYASGTTRVSYDGKSVDYGSAEDLLVRIRTIERAIAGTTRPLPVAGLAGFSRGDR</sequence>
<accession>A0A2S5JD63</accession>
<proteinExistence type="predicted"/>
<comment type="caution">
    <text evidence="1">The sequence shown here is derived from an EMBL/GenBank/DDBJ whole genome shotgun (WGS) entry which is preliminary data.</text>
</comment>
<protein>
    <recommendedName>
        <fullName evidence="3">GpW protein</fullName>
    </recommendedName>
</protein>
<evidence type="ECO:0000313" key="1">
    <source>
        <dbReference type="EMBL" id="PPB79411.1"/>
    </source>
</evidence>
<gene>
    <name evidence="1" type="ORF">LV82_02890</name>
</gene>
<dbReference type="EMBL" id="PRDS01000015">
    <property type="protein sequence ID" value="PPB79411.1"/>
    <property type="molecule type" value="Genomic_DNA"/>
</dbReference>
<name>A0A2S5JD63_9RHOB</name>